<keyword evidence="1" id="KW-1133">Transmembrane helix</keyword>
<keyword evidence="1" id="KW-0472">Membrane</keyword>
<name>A0A1G2CF89_9BACT</name>
<dbReference type="EMBL" id="MHLA01000017">
    <property type="protein sequence ID" value="OGY99320.1"/>
    <property type="molecule type" value="Genomic_DNA"/>
</dbReference>
<dbReference type="AlphaFoldDB" id="A0A1G2CF89"/>
<organism evidence="2 3">
    <name type="scientific">Candidatus Liptonbacteria bacterium RIFCSPLOWO2_01_FULL_52_25</name>
    <dbReference type="NCBI Taxonomy" id="1798650"/>
    <lineage>
        <taxon>Bacteria</taxon>
        <taxon>Candidatus Liptoniibacteriota</taxon>
    </lineage>
</organism>
<proteinExistence type="predicted"/>
<comment type="caution">
    <text evidence="2">The sequence shown here is derived from an EMBL/GenBank/DDBJ whole genome shotgun (WGS) entry which is preliminary data.</text>
</comment>
<reference evidence="2 3" key="1">
    <citation type="journal article" date="2016" name="Nat. Commun.">
        <title>Thousands of microbial genomes shed light on interconnected biogeochemical processes in an aquifer system.</title>
        <authorList>
            <person name="Anantharaman K."/>
            <person name="Brown C.T."/>
            <person name="Hug L.A."/>
            <person name="Sharon I."/>
            <person name="Castelle C.J."/>
            <person name="Probst A.J."/>
            <person name="Thomas B.C."/>
            <person name="Singh A."/>
            <person name="Wilkins M.J."/>
            <person name="Karaoz U."/>
            <person name="Brodie E.L."/>
            <person name="Williams K.H."/>
            <person name="Hubbard S.S."/>
            <person name="Banfield J.F."/>
        </authorList>
    </citation>
    <scope>NUCLEOTIDE SEQUENCE [LARGE SCALE GENOMIC DNA]</scope>
</reference>
<dbReference type="SUPFAM" id="SSF82171">
    <property type="entry name" value="DPP6 N-terminal domain-like"/>
    <property type="match status" value="1"/>
</dbReference>
<dbReference type="STRING" id="1798650.A2945_05135"/>
<evidence type="ECO:0000313" key="3">
    <source>
        <dbReference type="Proteomes" id="UP000178880"/>
    </source>
</evidence>
<protein>
    <recommendedName>
        <fullName evidence="4">PEGA domain-containing protein</fullName>
    </recommendedName>
</protein>
<keyword evidence="1" id="KW-0812">Transmembrane</keyword>
<evidence type="ECO:0008006" key="4">
    <source>
        <dbReference type="Google" id="ProtNLM"/>
    </source>
</evidence>
<feature type="transmembrane region" description="Helical" evidence="1">
    <location>
        <begin position="9"/>
        <end position="31"/>
    </location>
</feature>
<accession>A0A1G2CF89</accession>
<gene>
    <name evidence="2" type="ORF">A2945_05135</name>
</gene>
<evidence type="ECO:0000256" key="1">
    <source>
        <dbReference type="SAM" id="Phobius"/>
    </source>
</evidence>
<evidence type="ECO:0000313" key="2">
    <source>
        <dbReference type="EMBL" id="OGY99320.1"/>
    </source>
</evidence>
<sequence length="437" mass="49811">MTLQKRRRFFYALVAVFFVLGGIFTLYAGGWRFDLATFRLRKVGAIYVRTFPKEAYLLLDDVPMRNTSGFFQNGTFLNGLFPRNYMLEIRADGYAPWHEHISVEPALVSEEDAVLVPLFPATIASGTVKNFWLFESDVVIEDARGNLTIADRTIGTGDVLGATEDFETVLTRDGSRGIYAWNDIPSRKSTNISQMLARAGVAREDASIVVDKNDKQHLLILQPKKLSVLDTATGIATAIRTTTKNTLVNAAASPFLFAWTEFNPTTNTSTLVMYDKFSETRRPASVELPEKNIELRWIQNNDLAVLQANGELFIYNPSKNNLTKLADDVERFAFTKNGSVLAALEHTALEVFFFDGDKDYYRFNLPDMRNAEDVLWYADKEYLFVVYPHETRFLDLHDGSLENFTIVAKTNRVQYDAENNWFYFLDDEGVKRLDFTR</sequence>
<dbReference type="Proteomes" id="UP000178880">
    <property type="component" value="Unassembled WGS sequence"/>
</dbReference>